<gene>
    <name evidence="2" type="ORF">EDD80_10693</name>
</gene>
<keyword evidence="1" id="KW-0732">Signal</keyword>
<dbReference type="PROSITE" id="PS51257">
    <property type="entry name" value="PROKAR_LIPOPROTEIN"/>
    <property type="match status" value="1"/>
</dbReference>
<name>A0A4R3KR00_9SPHI</name>
<dbReference type="EMBL" id="SMAD01000006">
    <property type="protein sequence ID" value="TCS86783.1"/>
    <property type="molecule type" value="Genomic_DNA"/>
</dbReference>
<reference evidence="2 3" key="1">
    <citation type="submission" date="2019-03" db="EMBL/GenBank/DDBJ databases">
        <title>Genomic Encyclopedia of Type Strains, Phase IV (KMG-IV): sequencing the most valuable type-strain genomes for metagenomic binning, comparative biology and taxonomic classification.</title>
        <authorList>
            <person name="Goeker M."/>
        </authorList>
    </citation>
    <scope>NUCLEOTIDE SEQUENCE [LARGE SCALE GENOMIC DNA]</scope>
    <source>
        <strain evidence="2 3">DSM 21100</strain>
    </source>
</reference>
<keyword evidence="3" id="KW-1185">Reference proteome</keyword>
<feature type="signal peptide" evidence="1">
    <location>
        <begin position="1"/>
        <end position="18"/>
    </location>
</feature>
<protein>
    <recommendedName>
        <fullName evidence="4">Lipoprotein</fullName>
    </recommendedName>
</protein>
<feature type="chain" id="PRO_5020454066" description="Lipoprotein" evidence="1">
    <location>
        <begin position="19"/>
        <end position="65"/>
    </location>
</feature>
<dbReference type="AlphaFoldDB" id="A0A4R3KR00"/>
<evidence type="ECO:0000313" key="2">
    <source>
        <dbReference type="EMBL" id="TCS86783.1"/>
    </source>
</evidence>
<sequence>MKKVFALLLSAGMFAAVACNPQASQESEEKALQDSLEMAAQADSIAAAEQAAAEESADSVSADSL</sequence>
<organism evidence="2 3">
    <name type="scientific">Anseongella ginsenosidimutans</name>
    <dbReference type="NCBI Taxonomy" id="496056"/>
    <lineage>
        <taxon>Bacteria</taxon>
        <taxon>Pseudomonadati</taxon>
        <taxon>Bacteroidota</taxon>
        <taxon>Sphingobacteriia</taxon>
        <taxon>Sphingobacteriales</taxon>
        <taxon>Sphingobacteriaceae</taxon>
        <taxon>Anseongella</taxon>
    </lineage>
</organism>
<dbReference type="Proteomes" id="UP000295807">
    <property type="component" value="Unassembled WGS sequence"/>
</dbReference>
<accession>A0A4R3KR00</accession>
<proteinExistence type="predicted"/>
<comment type="caution">
    <text evidence="2">The sequence shown here is derived from an EMBL/GenBank/DDBJ whole genome shotgun (WGS) entry which is preliminary data.</text>
</comment>
<evidence type="ECO:0008006" key="4">
    <source>
        <dbReference type="Google" id="ProtNLM"/>
    </source>
</evidence>
<evidence type="ECO:0000256" key="1">
    <source>
        <dbReference type="SAM" id="SignalP"/>
    </source>
</evidence>
<dbReference type="RefSeq" id="WP_132129347.1">
    <property type="nucleotide sequence ID" value="NZ_CP042432.1"/>
</dbReference>
<evidence type="ECO:0000313" key="3">
    <source>
        <dbReference type="Proteomes" id="UP000295807"/>
    </source>
</evidence>